<dbReference type="SUPFAM" id="SSF55729">
    <property type="entry name" value="Acyl-CoA N-acyltransferases (Nat)"/>
    <property type="match status" value="2"/>
</dbReference>
<dbReference type="InterPro" id="IPR050832">
    <property type="entry name" value="Bact_Acetyltransf"/>
</dbReference>
<comment type="caution">
    <text evidence="3">The sequence shown here is derived from an EMBL/GenBank/DDBJ whole genome shotgun (WGS) entry which is preliminary data.</text>
</comment>
<dbReference type="OrthoDB" id="9796919at2"/>
<protein>
    <submittedName>
        <fullName evidence="3">N-acetyltransferase</fullName>
    </submittedName>
</protein>
<dbReference type="PANTHER" id="PTHR43877:SF2">
    <property type="entry name" value="AMINOALKYLPHOSPHONATE N-ACETYLTRANSFERASE-RELATED"/>
    <property type="match status" value="1"/>
</dbReference>
<dbReference type="CDD" id="cd04301">
    <property type="entry name" value="NAT_SF"/>
    <property type="match status" value="2"/>
</dbReference>
<evidence type="ECO:0000256" key="1">
    <source>
        <dbReference type="ARBA" id="ARBA00022679"/>
    </source>
</evidence>
<dbReference type="InterPro" id="IPR000182">
    <property type="entry name" value="GNAT_dom"/>
</dbReference>
<evidence type="ECO:0000313" key="3">
    <source>
        <dbReference type="EMBL" id="PPK34077.1"/>
    </source>
</evidence>
<dbReference type="PROSITE" id="PS51186">
    <property type="entry name" value="GNAT"/>
    <property type="match status" value="2"/>
</dbReference>
<reference evidence="3 4" key="1">
    <citation type="submission" date="2018-02" db="EMBL/GenBank/DDBJ databases">
        <title>Draft genome sequences of four Legionella pneumophila clinical strains isolated in Ontario.</title>
        <authorList>
            <person name="Fortuna A."/>
            <person name="Ramnarine R."/>
            <person name="Li A."/>
            <person name="Frantz C."/>
            <person name="Mallo G."/>
        </authorList>
    </citation>
    <scope>NUCLEOTIDE SEQUENCE [LARGE SCALE GENOMIC DNA]</scope>
    <source>
        <strain evidence="3 4">LG61</strain>
    </source>
</reference>
<dbReference type="Gene3D" id="3.40.630.30">
    <property type="match status" value="2"/>
</dbReference>
<dbReference type="InterPro" id="IPR016181">
    <property type="entry name" value="Acyl_CoA_acyltransferase"/>
</dbReference>
<sequence>MITQVNQLDELQLKDLKALRAECKKNDGSVPNLYIHILKQHRSLPTSFLYYQNGVLIGFLSVYFFYDDAVEVAVLVNPQYRRQGIAKQLVMAALPLIKSQNYFNLIFSCPSRLNDSWLAQKGFTYLHSEYFMERDDLNPILDYKRSLSFRMATLEDIPILCGLDEVCFPDKNQDLVNRFQQILNEREYEIVIAMLNNHPIGKAHIRWQTKRATLSDIAILPKEQGKGFGSALIAHCINMILSEGKSRVDLDVETHNKKALNLYIQLGFHIQNACDYWSINVNQLAK</sequence>
<dbReference type="Pfam" id="PF00583">
    <property type="entry name" value="Acetyltransf_1"/>
    <property type="match status" value="2"/>
</dbReference>
<proteinExistence type="predicted"/>
<dbReference type="GO" id="GO:0016747">
    <property type="term" value="F:acyltransferase activity, transferring groups other than amino-acyl groups"/>
    <property type="evidence" value="ECO:0007669"/>
    <property type="project" value="InterPro"/>
</dbReference>
<keyword evidence="2" id="KW-0012">Acyltransferase</keyword>
<name>A0A2S6F9H1_LEGPN</name>
<dbReference type="Proteomes" id="UP000239239">
    <property type="component" value="Unassembled WGS sequence"/>
</dbReference>
<dbReference type="PANTHER" id="PTHR43877">
    <property type="entry name" value="AMINOALKYLPHOSPHONATE N-ACETYLTRANSFERASE-RELATED-RELATED"/>
    <property type="match status" value="1"/>
</dbReference>
<dbReference type="EMBL" id="PQWY01000001">
    <property type="protein sequence ID" value="PPK34077.1"/>
    <property type="molecule type" value="Genomic_DNA"/>
</dbReference>
<evidence type="ECO:0000313" key="4">
    <source>
        <dbReference type="Proteomes" id="UP000239239"/>
    </source>
</evidence>
<keyword evidence="1 3" id="KW-0808">Transferase</keyword>
<evidence type="ECO:0000256" key="2">
    <source>
        <dbReference type="ARBA" id="ARBA00023315"/>
    </source>
</evidence>
<dbReference type="RefSeq" id="WP_027228065.1">
    <property type="nucleotide sequence ID" value="NZ_CP017601.1"/>
</dbReference>
<accession>A0A2S6F9H1</accession>
<dbReference type="AlphaFoldDB" id="A0A2S6F9H1"/>
<gene>
    <name evidence="3" type="ORF">C3928_00915</name>
</gene>
<organism evidence="3 4">
    <name type="scientific">Legionella pneumophila</name>
    <dbReference type="NCBI Taxonomy" id="446"/>
    <lineage>
        <taxon>Bacteria</taxon>
        <taxon>Pseudomonadati</taxon>
        <taxon>Pseudomonadota</taxon>
        <taxon>Gammaproteobacteria</taxon>
        <taxon>Legionellales</taxon>
        <taxon>Legionellaceae</taxon>
        <taxon>Legionella</taxon>
    </lineage>
</organism>